<keyword evidence="9 14" id="KW-0460">Magnesium</keyword>
<dbReference type="AlphaFoldDB" id="A0A7W7YML5"/>
<feature type="binding site" evidence="14">
    <location>
        <position position="109"/>
    </location>
    <ligand>
        <name>substrate</name>
    </ligand>
</feature>
<dbReference type="Gene3D" id="3.40.718.10">
    <property type="entry name" value="Isopropylmalate Dehydrogenase"/>
    <property type="match status" value="1"/>
</dbReference>
<feature type="binding site" evidence="14">
    <location>
        <position position="228"/>
    </location>
    <ligand>
        <name>substrate</name>
    </ligand>
</feature>
<evidence type="ECO:0000256" key="7">
    <source>
        <dbReference type="ARBA" id="ARBA00022605"/>
    </source>
</evidence>
<dbReference type="GO" id="GO:0009098">
    <property type="term" value="P:L-leucine biosynthetic process"/>
    <property type="evidence" value="ECO:0007669"/>
    <property type="project" value="UniProtKB-UniRule"/>
</dbReference>
<dbReference type="PANTHER" id="PTHR42979:SF1">
    <property type="entry name" value="3-ISOPROPYLMALATE DEHYDROGENASE"/>
    <property type="match status" value="1"/>
</dbReference>
<comment type="function">
    <text evidence="14 15">Catalyzes the oxidation of 3-carboxy-2-hydroxy-4-methylpentanoate (3-isopropylmalate) to 3-carboxy-4-methyl-2-oxopentanoate. The product decarboxylates to 4-methyl-2 oxopentanoate.</text>
</comment>
<feature type="site" description="Important for catalysis" evidence="14">
    <location>
        <position position="145"/>
    </location>
</feature>
<comment type="similarity">
    <text evidence="4 14">Belongs to the isocitrate and isopropylmalate dehydrogenases family. LeuB type 1 subfamily.</text>
</comment>
<feature type="binding site" evidence="14">
    <location>
        <begin position="78"/>
        <end position="91"/>
    </location>
    <ligand>
        <name>NAD(+)</name>
        <dbReference type="ChEBI" id="CHEBI:57540"/>
    </ligand>
</feature>
<feature type="binding site" evidence="14">
    <location>
        <position position="138"/>
    </location>
    <ligand>
        <name>substrate</name>
    </ligand>
</feature>
<evidence type="ECO:0000313" key="17">
    <source>
        <dbReference type="EMBL" id="MBB5039001.1"/>
    </source>
</evidence>
<dbReference type="UniPathway" id="UPA00048">
    <property type="reaction ID" value="UER00072"/>
</dbReference>
<keyword evidence="12 14" id="KW-0464">Manganese</keyword>
<dbReference type="GO" id="GO:0051287">
    <property type="term" value="F:NAD binding"/>
    <property type="evidence" value="ECO:0007669"/>
    <property type="project" value="InterPro"/>
</dbReference>
<evidence type="ECO:0000256" key="10">
    <source>
        <dbReference type="ARBA" id="ARBA00023002"/>
    </source>
</evidence>
<keyword evidence="7 14" id="KW-0028">Amino-acid biosynthesis</keyword>
<comment type="cofactor">
    <cofactor evidence="2">
        <name>Mn(2+)</name>
        <dbReference type="ChEBI" id="CHEBI:29035"/>
    </cofactor>
</comment>
<comment type="subcellular location">
    <subcellularLocation>
        <location evidence="14">Cytoplasm</location>
    </subcellularLocation>
</comment>
<evidence type="ECO:0000256" key="8">
    <source>
        <dbReference type="ARBA" id="ARBA00022723"/>
    </source>
</evidence>
<organism evidence="17 18">
    <name type="scientific">Prosthecobacter dejongeii</name>
    <dbReference type="NCBI Taxonomy" id="48465"/>
    <lineage>
        <taxon>Bacteria</taxon>
        <taxon>Pseudomonadati</taxon>
        <taxon>Verrucomicrobiota</taxon>
        <taxon>Verrucomicrobiia</taxon>
        <taxon>Verrucomicrobiales</taxon>
        <taxon>Verrucomicrobiaceae</taxon>
        <taxon>Prosthecobacter</taxon>
    </lineage>
</organism>
<gene>
    <name evidence="14" type="primary">leuB</name>
    <name evidence="17" type="ORF">HNQ64_003266</name>
</gene>
<dbReference type="InterPro" id="IPR019818">
    <property type="entry name" value="IsoCit/isopropylmalate_DH_CS"/>
</dbReference>
<comment type="catalytic activity">
    <reaction evidence="1 14 15">
        <text>(2R,3S)-3-isopropylmalate + NAD(+) = 4-methyl-2-oxopentanoate + CO2 + NADH</text>
        <dbReference type="Rhea" id="RHEA:32271"/>
        <dbReference type="ChEBI" id="CHEBI:16526"/>
        <dbReference type="ChEBI" id="CHEBI:17865"/>
        <dbReference type="ChEBI" id="CHEBI:35121"/>
        <dbReference type="ChEBI" id="CHEBI:57540"/>
        <dbReference type="ChEBI" id="CHEBI:57945"/>
        <dbReference type="EC" id="1.1.1.85"/>
    </reaction>
</comment>
<keyword evidence="13 14" id="KW-0100">Branched-chain amino acid biosynthesis</keyword>
<dbReference type="InterPro" id="IPR004429">
    <property type="entry name" value="Isopropylmalate_DH"/>
</dbReference>
<evidence type="ECO:0000256" key="13">
    <source>
        <dbReference type="ARBA" id="ARBA00023304"/>
    </source>
</evidence>
<keyword evidence="14" id="KW-0963">Cytoplasm</keyword>
<dbReference type="EC" id="1.1.1.85" evidence="14"/>
<feature type="binding site" evidence="14">
    <location>
        <position position="256"/>
    </location>
    <ligand>
        <name>Mg(2+)</name>
        <dbReference type="ChEBI" id="CHEBI:18420"/>
    </ligand>
</feature>
<dbReference type="Proteomes" id="UP000534294">
    <property type="component" value="Unassembled WGS sequence"/>
</dbReference>
<feature type="domain" description="Isopropylmalate dehydrogenase-like" evidence="16">
    <location>
        <begin position="6"/>
        <end position="364"/>
    </location>
</feature>
<evidence type="ECO:0000259" key="16">
    <source>
        <dbReference type="SMART" id="SM01329"/>
    </source>
</evidence>
<evidence type="ECO:0000256" key="12">
    <source>
        <dbReference type="ARBA" id="ARBA00023211"/>
    </source>
</evidence>
<dbReference type="PROSITE" id="PS00470">
    <property type="entry name" value="IDH_IMDH"/>
    <property type="match status" value="1"/>
</dbReference>
<evidence type="ECO:0000256" key="11">
    <source>
        <dbReference type="ARBA" id="ARBA00023027"/>
    </source>
</evidence>
<comment type="caution">
    <text evidence="14">Lacks conserved residue(s) required for the propagation of feature annotation.</text>
</comment>
<feature type="binding site" evidence="14">
    <location>
        <position position="252"/>
    </location>
    <ligand>
        <name>Mg(2+)</name>
        <dbReference type="ChEBI" id="CHEBI:18420"/>
    </ligand>
</feature>
<keyword evidence="11 14" id="KW-0520">NAD</keyword>
<evidence type="ECO:0000256" key="1">
    <source>
        <dbReference type="ARBA" id="ARBA00000624"/>
    </source>
</evidence>
<sequence length="368" mass="39086">MSRTYKLAVLPGDGIGPEVMAEAIQVLDTLAAKADFGFEYNHQLVGGAAIDAVGKALPAETVAACEASDAILFGSVGGPKWEKLPPNEQPERGALLPLRKHFGLFANLRPGLCYPALTASSPIRPDLVEGGFDVLCVRELTGGLYFGQPKSRTTLPDGDIEVIDTMVYKKSEIERIAHVAFKAAQLRRKHVTSVDKANVLTNSVLWRETMLEVAAQYPDVTLAHLYVDNAAMQLIKAPRSFDVMVTENLFGDILSDEMAMICGSLGMLASASLGKPKGDGLYFGLFEPSGGTAPDIAGMGIANPIAQILSAALLLRFSLGLEQEAVAIENAVKKAIESGLRTGDIFTGVEGTRKVGTREMGNAIVAAL</sequence>
<comment type="caution">
    <text evidence="17">The sequence shown here is derived from an EMBL/GenBank/DDBJ whole genome shotgun (WGS) entry which is preliminary data.</text>
</comment>
<evidence type="ECO:0000256" key="4">
    <source>
        <dbReference type="ARBA" id="ARBA00008319"/>
    </source>
</evidence>
<dbReference type="EMBL" id="JACHIF010000006">
    <property type="protein sequence ID" value="MBB5039001.1"/>
    <property type="molecule type" value="Genomic_DNA"/>
</dbReference>
<comment type="pathway">
    <text evidence="3 14 15">Amino-acid biosynthesis; L-leucine biosynthesis; L-leucine from 3-methyl-2-oxobutanoate: step 3/4.</text>
</comment>
<dbReference type="HAMAP" id="MF_01033">
    <property type="entry name" value="LeuB_type1"/>
    <property type="match status" value="1"/>
</dbReference>
<feature type="site" description="Important for catalysis" evidence="14">
    <location>
        <position position="196"/>
    </location>
</feature>
<dbReference type="GO" id="GO:0000287">
    <property type="term" value="F:magnesium ion binding"/>
    <property type="evidence" value="ECO:0007669"/>
    <property type="project" value="InterPro"/>
</dbReference>
<feature type="binding site" evidence="14">
    <location>
        <position position="228"/>
    </location>
    <ligand>
        <name>Mg(2+)</name>
        <dbReference type="ChEBI" id="CHEBI:18420"/>
    </ligand>
</feature>
<keyword evidence="8 14" id="KW-0479">Metal-binding</keyword>
<evidence type="ECO:0000256" key="5">
    <source>
        <dbReference type="ARBA" id="ARBA00011738"/>
    </source>
</evidence>
<proteinExistence type="inferred from homology"/>
<dbReference type="SMART" id="SM01329">
    <property type="entry name" value="Iso_dh"/>
    <property type="match status" value="1"/>
</dbReference>
<keyword evidence="10 14" id="KW-0560">Oxidoreductase</keyword>
<dbReference type="GO" id="GO:0003862">
    <property type="term" value="F:3-isopropylmalate dehydrogenase activity"/>
    <property type="evidence" value="ECO:0007669"/>
    <property type="project" value="UniProtKB-UniRule"/>
</dbReference>
<dbReference type="Pfam" id="PF00180">
    <property type="entry name" value="Iso_dh"/>
    <property type="match status" value="1"/>
</dbReference>
<dbReference type="FunFam" id="3.40.718.10:FF:000006">
    <property type="entry name" value="3-isopropylmalate dehydrogenase"/>
    <property type="match status" value="1"/>
</dbReference>
<evidence type="ECO:0000256" key="15">
    <source>
        <dbReference type="RuleBase" id="RU004445"/>
    </source>
</evidence>
<comment type="subunit">
    <text evidence="5 14 15">Homodimer.</text>
</comment>
<dbReference type="GO" id="GO:0005829">
    <property type="term" value="C:cytosol"/>
    <property type="evidence" value="ECO:0007669"/>
    <property type="project" value="TreeGrafter"/>
</dbReference>
<dbReference type="InterPro" id="IPR024084">
    <property type="entry name" value="IsoPropMal-DH-like_dom"/>
</dbReference>
<name>A0A7W7YML5_9BACT</name>
<evidence type="ECO:0000256" key="6">
    <source>
        <dbReference type="ARBA" id="ARBA00022430"/>
    </source>
</evidence>
<evidence type="ECO:0000256" key="3">
    <source>
        <dbReference type="ARBA" id="ARBA00004762"/>
    </source>
</evidence>
<dbReference type="NCBIfam" id="TIGR00169">
    <property type="entry name" value="leuB"/>
    <property type="match status" value="1"/>
</dbReference>
<evidence type="ECO:0000256" key="2">
    <source>
        <dbReference type="ARBA" id="ARBA00001936"/>
    </source>
</evidence>
<evidence type="ECO:0000313" key="18">
    <source>
        <dbReference type="Proteomes" id="UP000534294"/>
    </source>
</evidence>
<keyword evidence="18" id="KW-1185">Reference proteome</keyword>
<dbReference type="PANTHER" id="PTHR42979">
    <property type="entry name" value="3-ISOPROPYLMALATE DEHYDROGENASE"/>
    <property type="match status" value="1"/>
</dbReference>
<comment type="cofactor">
    <cofactor evidence="14 15">
        <name>Mg(2+)</name>
        <dbReference type="ChEBI" id="CHEBI:18420"/>
    </cofactor>
    <cofactor evidence="14 15">
        <name>Mn(2+)</name>
        <dbReference type="ChEBI" id="CHEBI:29035"/>
    </cofactor>
    <text evidence="14 15">Binds 1 Mg(2+) or Mn(2+) ion per subunit.</text>
</comment>
<dbReference type="SUPFAM" id="SSF53659">
    <property type="entry name" value="Isocitrate/Isopropylmalate dehydrogenase-like"/>
    <property type="match status" value="1"/>
</dbReference>
<keyword evidence="6 14" id="KW-0432">Leucine biosynthesis</keyword>
<evidence type="ECO:0000256" key="14">
    <source>
        <dbReference type="HAMAP-Rule" id="MF_01033"/>
    </source>
</evidence>
<reference evidence="17 18" key="1">
    <citation type="submission" date="2020-08" db="EMBL/GenBank/DDBJ databases">
        <title>Genomic Encyclopedia of Type Strains, Phase IV (KMG-IV): sequencing the most valuable type-strain genomes for metagenomic binning, comparative biology and taxonomic classification.</title>
        <authorList>
            <person name="Goeker M."/>
        </authorList>
    </citation>
    <scope>NUCLEOTIDE SEQUENCE [LARGE SCALE GENOMIC DNA]</scope>
    <source>
        <strain evidence="17 18">DSM 12251</strain>
    </source>
</reference>
<protein>
    <recommendedName>
        <fullName evidence="14">3-isopropylmalate dehydrogenase</fullName>
        <ecNumber evidence="14">1.1.1.85</ecNumber>
    </recommendedName>
    <alternativeName>
        <fullName evidence="14">3-IPM-DH</fullName>
    </alternativeName>
    <alternativeName>
        <fullName evidence="14">Beta-IPM dehydrogenase</fullName>
        <shortName evidence="14">IMDH</shortName>
    </alternativeName>
</protein>
<dbReference type="RefSeq" id="WP_184210320.1">
    <property type="nucleotide sequence ID" value="NZ_JACHIF010000006.1"/>
</dbReference>
<evidence type="ECO:0000256" key="9">
    <source>
        <dbReference type="ARBA" id="ARBA00022842"/>
    </source>
</evidence>
<feature type="binding site" evidence="14">
    <location>
        <position position="99"/>
    </location>
    <ligand>
        <name>substrate</name>
    </ligand>
</feature>
<accession>A0A7W7YML5</accession>